<dbReference type="EC" id="1.2.7.3" evidence="5"/>
<sequence length="89" mass="9462">MAHSVLPLNRLQSGGLILAKGSVAITVERCKGCGFCVEFCPTHVLSLSSAFNAKGYHPPHVTDGEKCSGCDLCGMYCPDFAIFGVRNAR</sequence>
<dbReference type="PANTHER" id="PTHR43122:SF1">
    <property type="entry name" value="IRON-SULFUR-BINDING PROTEIN"/>
    <property type="match status" value="1"/>
</dbReference>
<keyword evidence="2" id="KW-0408">Iron</keyword>
<feature type="domain" description="4Fe-4S ferredoxin-type" evidence="4">
    <location>
        <begin position="57"/>
        <end position="87"/>
    </location>
</feature>
<evidence type="ECO:0000259" key="4">
    <source>
        <dbReference type="PROSITE" id="PS51379"/>
    </source>
</evidence>
<dbReference type="OrthoDB" id="9804603at2"/>
<dbReference type="PROSITE" id="PS51379">
    <property type="entry name" value="4FE4S_FER_2"/>
    <property type="match status" value="2"/>
</dbReference>
<proteinExistence type="predicted"/>
<dbReference type="HOGENOM" id="CLU_139698_5_3_0"/>
<dbReference type="PANTHER" id="PTHR43122">
    <property type="entry name" value="FERREDOXIN SUBUNIT OF PYRUVATE:FLAVODOXIN OXIDOREDUCTASE-RELATED"/>
    <property type="match status" value="1"/>
</dbReference>
<dbReference type="InterPro" id="IPR017896">
    <property type="entry name" value="4Fe4S_Fe-S-bd"/>
</dbReference>
<name>Q01R20_SOLUE</name>
<dbReference type="GO" id="GO:0046872">
    <property type="term" value="F:metal ion binding"/>
    <property type="evidence" value="ECO:0007669"/>
    <property type="project" value="UniProtKB-KW"/>
</dbReference>
<dbReference type="KEGG" id="sus:Acid_6987"/>
<protein>
    <submittedName>
        <fullName evidence="5">2-oxoglutarate ferredoxin oxidoreductase, delta subunit</fullName>
        <ecNumber evidence="5">1.2.7.3</ecNumber>
    </submittedName>
</protein>
<gene>
    <name evidence="5" type="ordered locus">Acid_6987</name>
</gene>
<dbReference type="AlphaFoldDB" id="Q01R20"/>
<dbReference type="Pfam" id="PF12838">
    <property type="entry name" value="Fer4_7"/>
    <property type="match status" value="1"/>
</dbReference>
<dbReference type="SUPFAM" id="SSF54862">
    <property type="entry name" value="4Fe-4S ferredoxins"/>
    <property type="match status" value="1"/>
</dbReference>
<organism evidence="5">
    <name type="scientific">Solibacter usitatus (strain Ellin6076)</name>
    <dbReference type="NCBI Taxonomy" id="234267"/>
    <lineage>
        <taxon>Bacteria</taxon>
        <taxon>Pseudomonadati</taxon>
        <taxon>Acidobacteriota</taxon>
        <taxon>Terriglobia</taxon>
        <taxon>Bryobacterales</taxon>
        <taxon>Solibacteraceae</taxon>
        <taxon>Candidatus Solibacter</taxon>
    </lineage>
</organism>
<keyword evidence="3" id="KW-0411">Iron-sulfur</keyword>
<evidence type="ECO:0000256" key="1">
    <source>
        <dbReference type="ARBA" id="ARBA00022723"/>
    </source>
</evidence>
<dbReference type="eggNOG" id="COG1146">
    <property type="taxonomic scope" value="Bacteria"/>
</dbReference>
<dbReference type="STRING" id="234267.Acid_6987"/>
<accession>Q01R20</accession>
<dbReference type="InParanoid" id="Q01R20"/>
<dbReference type="GO" id="GO:0051536">
    <property type="term" value="F:iron-sulfur cluster binding"/>
    <property type="evidence" value="ECO:0007669"/>
    <property type="project" value="UniProtKB-KW"/>
</dbReference>
<keyword evidence="5" id="KW-0560">Oxidoreductase</keyword>
<reference evidence="5" key="1">
    <citation type="submission" date="2006-10" db="EMBL/GenBank/DDBJ databases">
        <title>Complete sequence of Solibacter usitatus Ellin6076.</title>
        <authorList>
            <consortium name="US DOE Joint Genome Institute"/>
            <person name="Copeland A."/>
            <person name="Lucas S."/>
            <person name="Lapidus A."/>
            <person name="Barry K."/>
            <person name="Detter J.C."/>
            <person name="Glavina del Rio T."/>
            <person name="Hammon N."/>
            <person name="Israni S."/>
            <person name="Dalin E."/>
            <person name="Tice H."/>
            <person name="Pitluck S."/>
            <person name="Thompson L.S."/>
            <person name="Brettin T."/>
            <person name="Bruce D."/>
            <person name="Han C."/>
            <person name="Tapia R."/>
            <person name="Gilna P."/>
            <person name="Schmutz J."/>
            <person name="Larimer F."/>
            <person name="Land M."/>
            <person name="Hauser L."/>
            <person name="Kyrpides N."/>
            <person name="Mikhailova N."/>
            <person name="Janssen P.H."/>
            <person name="Kuske C.R."/>
            <person name="Richardson P."/>
        </authorList>
    </citation>
    <scope>NUCLEOTIDE SEQUENCE</scope>
    <source>
        <strain evidence="5">Ellin6076</strain>
    </source>
</reference>
<evidence type="ECO:0000256" key="3">
    <source>
        <dbReference type="ARBA" id="ARBA00023014"/>
    </source>
</evidence>
<evidence type="ECO:0000256" key="2">
    <source>
        <dbReference type="ARBA" id="ARBA00023004"/>
    </source>
</evidence>
<keyword evidence="1" id="KW-0479">Metal-binding</keyword>
<dbReference type="PROSITE" id="PS00198">
    <property type="entry name" value="4FE4S_FER_1"/>
    <property type="match status" value="1"/>
</dbReference>
<dbReference type="GO" id="GO:0047553">
    <property type="term" value="F:2-oxoglutarate synthase activity"/>
    <property type="evidence" value="ECO:0007669"/>
    <property type="project" value="UniProtKB-EC"/>
</dbReference>
<feature type="domain" description="4Fe-4S ferredoxin-type" evidence="4">
    <location>
        <begin position="21"/>
        <end position="50"/>
    </location>
</feature>
<dbReference type="InterPro" id="IPR017900">
    <property type="entry name" value="4Fe4S_Fe_S_CS"/>
</dbReference>
<dbReference type="EMBL" id="CP000473">
    <property type="protein sequence ID" value="ABJ87900.1"/>
    <property type="molecule type" value="Genomic_DNA"/>
</dbReference>
<dbReference type="Gene3D" id="3.30.70.20">
    <property type="match status" value="1"/>
</dbReference>
<evidence type="ECO:0000313" key="5">
    <source>
        <dbReference type="EMBL" id="ABJ87900.1"/>
    </source>
</evidence>